<accession>A0ABD1ZKU7</accession>
<reference evidence="2 3" key="1">
    <citation type="submission" date="2024-09" db="EMBL/GenBank/DDBJ databases">
        <title>Chromosome-scale assembly of Riccia fluitans.</title>
        <authorList>
            <person name="Paukszto L."/>
            <person name="Sawicki J."/>
            <person name="Karawczyk K."/>
            <person name="Piernik-Szablinska J."/>
            <person name="Szczecinska M."/>
            <person name="Mazdziarz M."/>
        </authorList>
    </citation>
    <scope>NUCLEOTIDE SEQUENCE [LARGE SCALE GENOMIC DNA]</scope>
    <source>
        <strain evidence="2">Rf_01</strain>
        <tissue evidence="2">Aerial parts of the thallus</tissue>
    </source>
</reference>
<feature type="compositionally biased region" description="Basic and acidic residues" evidence="1">
    <location>
        <begin position="327"/>
        <end position="340"/>
    </location>
</feature>
<feature type="compositionally biased region" description="Basic and acidic residues" evidence="1">
    <location>
        <begin position="575"/>
        <end position="588"/>
    </location>
</feature>
<gene>
    <name evidence="2" type="ORF">R1flu_019703</name>
</gene>
<feature type="compositionally biased region" description="Acidic residues" evidence="1">
    <location>
        <begin position="770"/>
        <end position="780"/>
    </location>
</feature>
<dbReference type="Proteomes" id="UP001605036">
    <property type="component" value="Unassembled WGS sequence"/>
</dbReference>
<feature type="region of interest" description="Disordered" evidence="1">
    <location>
        <begin position="515"/>
        <end position="851"/>
    </location>
</feature>
<feature type="compositionally biased region" description="Basic residues" evidence="1">
    <location>
        <begin position="785"/>
        <end position="795"/>
    </location>
</feature>
<proteinExistence type="predicted"/>
<dbReference type="EMBL" id="JBHFFA010000001">
    <property type="protein sequence ID" value="KAL2651575.1"/>
    <property type="molecule type" value="Genomic_DNA"/>
</dbReference>
<feature type="compositionally biased region" description="Basic residues" evidence="1">
    <location>
        <begin position="262"/>
        <end position="289"/>
    </location>
</feature>
<comment type="caution">
    <text evidence="2">The sequence shown here is derived from an EMBL/GenBank/DDBJ whole genome shotgun (WGS) entry which is preliminary data.</text>
</comment>
<feature type="compositionally biased region" description="Basic and acidic residues" evidence="1">
    <location>
        <begin position="614"/>
        <end position="632"/>
    </location>
</feature>
<evidence type="ECO:0000313" key="2">
    <source>
        <dbReference type="EMBL" id="KAL2651575.1"/>
    </source>
</evidence>
<feature type="compositionally biased region" description="Basic residues" evidence="1">
    <location>
        <begin position="173"/>
        <end position="212"/>
    </location>
</feature>
<protein>
    <submittedName>
        <fullName evidence="2">Uncharacterized protein</fullName>
    </submittedName>
</protein>
<name>A0ABD1ZKU7_9MARC</name>
<feature type="compositionally biased region" description="Polar residues" evidence="1">
    <location>
        <begin position="391"/>
        <end position="403"/>
    </location>
</feature>
<feature type="region of interest" description="Disordered" evidence="1">
    <location>
        <begin position="257"/>
        <end position="478"/>
    </location>
</feature>
<feature type="compositionally biased region" description="Basic and acidic residues" evidence="1">
    <location>
        <begin position="826"/>
        <end position="838"/>
    </location>
</feature>
<feature type="compositionally biased region" description="Basic and acidic residues" evidence="1">
    <location>
        <begin position="290"/>
        <end position="312"/>
    </location>
</feature>
<feature type="region of interest" description="Disordered" evidence="1">
    <location>
        <begin position="154"/>
        <end position="225"/>
    </location>
</feature>
<sequence>MSASAWEVNGGPPPKGKKTTRYCHRNPLNFRKTCEILCRLLSATLTATSGPFHSQRRIGLCEMDLGDRNSMDIIEAAHVMKQSTSTPSTGTNPAPVQTPPLMMMQQAVAMQQFQFQQALLMQQVMATQQAAARAASVKSAAEMAAARAAEISKQLKGADAEDEEKKPECPQRSKSRSPSRSRSVSRSKSRSPIRYRRDRSHSRSRSPIRYRRDRPYSPSRSRDYYSYRSRSRRGYYRGRGDYPWNHFRRDWDRQRDRDYYPRPHRSRSRSRSRVRRRSRSRSRTPRFRRERSVSPRNRRDERRHTRSRELERTPSAASSRSPSASPPKEKSRSPSKRQEEIVVSPVLPGASYSPAPEVGGREDRNLSRSPVEHDEISQLMGPSFKGEEQKTQASGSPQMSPSVSPKRFLRAGLEPDDEEVHSSSRRKASSIVCQKGDDETGDVPADEADVCDPSQLKGSGSDISSEVEKVEEETTETFRGNLKVECSSKDVEFLTGVESEDDKELDDWREDMKAHLKSKIRRKDDNRMHDKQAEENRTSEPETTTAQDRWADSVRSRVDKSTAKQPLGNRDMEEENTRKDLGFDKRGGMDSGLGKDSVTEKAGSPGKIGDNVVEDIRGTKYMEKRCKGRGKEEEEEEEVDFYEEPSKEVEDPEGTVFEGPKLEPEEYDVFVESMRPSETDECINAGKEADQVGCVYPRERDDSDVEDAGELKPSRSKHCVVKDERAVTRKRKEKSRSKEVRTVDEEEEREKRKERHRRHRKKHRIKGENEKDEDEEDNDEIGVHKERRRHKRKHRKEDEDERRERKKRKHRTRGKSDSNSAGESCPADREGTDEDRASPTRRISSSRYRKRRKDLSKIILRDPTLQSLHWSLPPPVDALCWDTDPILRKCIRIRRYTCDRARCTHGRSTDMKVRR</sequence>
<evidence type="ECO:0000313" key="3">
    <source>
        <dbReference type="Proteomes" id="UP001605036"/>
    </source>
</evidence>
<feature type="compositionally biased region" description="Basic residues" evidence="1">
    <location>
        <begin position="752"/>
        <end position="765"/>
    </location>
</feature>
<feature type="compositionally biased region" description="Acidic residues" evidence="1">
    <location>
        <begin position="439"/>
        <end position="450"/>
    </location>
</feature>
<evidence type="ECO:0000256" key="1">
    <source>
        <dbReference type="SAM" id="MobiDB-lite"/>
    </source>
</evidence>
<feature type="compositionally biased region" description="Low complexity" evidence="1">
    <location>
        <begin position="314"/>
        <end position="323"/>
    </location>
</feature>
<keyword evidence="3" id="KW-1185">Reference proteome</keyword>
<feature type="compositionally biased region" description="Basic and acidic residues" evidence="1">
    <location>
        <begin position="549"/>
        <end position="562"/>
    </location>
</feature>
<feature type="compositionally biased region" description="Acidic residues" evidence="1">
    <location>
        <begin position="633"/>
        <end position="643"/>
    </location>
</feature>
<feature type="compositionally biased region" description="Basic and acidic residues" evidence="1">
    <location>
        <begin position="522"/>
        <end position="540"/>
    </location>
</feature>
<feature type="region of interest" description="Disordered" evidence="1">
    <location>
        <begin position="1"/>
        <end position="20"/>
    </location>
</feature>
<feature type="compositionally biased region" description="Basic and acidic residues" evidence="1">
    <location>
        <begin position="359"/>
        <end position="376"/>
    </location>
</feature>
<feature type="compositionally biased region" description="Basic and acidic residues" evidence="1">
    <location>
        <begin position="156"/>
        <end position="171"/>
    </location>
</feature>
<dbReference type="AlphaFoldDB" id="A0ABD1ZKU7"/>
<feature type="compositionally biased region" description="Basic residues" evidence="1">
    <location>
        <begin position="804"/>
        <end position="813"/>
    </location>
</feature>
<organism evidence="2 3">
    <name type="scientific">Riccia fluitans</name>
    <dbReference type="NCBI Taxonomy" id="41844"/>
    <lineage>
        <taxon>Eukaryota</taxon>
        <taxon>Viridiplantae</taxon>
        <taxon>Streptophyta</taxon>
        <taxon>Embryophyta</taxon>
        <taxon>Marchantiophyta</taxon>
        <taxon>Marchantiopsida</taxon>
        <taxon>Marchantiidae</taxon>
        <taxon>Marchantiales</taxon>
        <taxon>Ricciaceae</taxon>
        <taxon>Riccia</taxon>
    </lineage>
</organism>